<accession>A0A498HPD2</accession>
<evidence type="ECO:0000256" key="1">
    <source>
        <dbReference type="SAM" id="MobiDB-lite"/>
    </source>
</evidence>
<sequence>FIVSAGGFVQGLANDEQHDQISVRSSPFETALETLQVQIGLGPFTGKAKFTLLSDNHNPNFIPTCGFPPTPPGSSSASPMTSDRPSHGRDGTERDGTGRDGTERNRMKVLCYIWYAHHRTGLLFRFAFEASSDRRICKFISINFCSFVIVLRAASSSSSVQRRCCRCRPGYGDDAGEKGASIVGFRWVCWDWVNIWVVEWAVEEEEATGETRVEEREVDNWGIVVQKNIILCSTGVERVVPGEKVERKSDQNPFHGTVRSTIFRTKRGTERLVPLHSVPSRVPNGTYFP</sequence>
<feature type="region of interest" description="Disordered" evidence="1">
    <location>
        <begin position="63"/>
        <end position="102"/>
    </location>
</feature>
<feature type="non-terminal residue" evidence="2">
    <location>
        <position position="1"/>
    </location>
</feature>
<dbReference type="AlphaFoldDB" id="A0A498HPD2"/>
<name>A0A498HPD2_MALDO</name>
<organism evidence="2 3">
    <name type="scientific">Malus domestica</name>
    <name type="common">Apple</name>
    <name type="synonym">Pyrus malus</name>
    <dbReference type="NCBI Taxonomy" id="3750"/>
    <lineage>
        <taxon>Eukaryota</taxon>
        <taxon>Viridiplantae</taxon>
        <taxon>Streptophyta</taxon>
        <taxon>Embryophyta</taxon>
        <taxon>Tracheophyta</taxon>
        <taxon>Spermatophyta</taxon>
        <taxon>Magnoliopsida</taxon>
        <taxon>eudicotyledons</taxon>
        <taxon>Gunneridae</taxon>
        <taxon>Pentapetalae</taxon>
        <taxon>rosids</taxon>
        <taxon>fabids</taxon>
        <taxon>Rosales</taxon>
        <taxon>Rosaceae</taxon>
        <taxon>Amygdaloideae</taxon>
        <taxon>Maleae</taxon>
        <taxon>Malus</taxon>
    </lineage>
</organism>
<reference evidence="2 3" key="1">
    <citation type="submission" date="2018-10" db="EMBL/GenBank/DDBJ databases">
        <title>A high-quality apple genome assembly.</title>
        <authorList>
            <person name="Hu J."/>
        </authorList>
    </citation>
    <scope>NUCLEOTIDE SEQUENCE [LARGE SCALE GENOMIC DNA]</scope>
    <source>
        <strain evidence="3">cv. HFTH1</strain>
        <tissue evidence="2">Young leaf</tissue>
    </source>
</reference>
<protein>
    <submittedName>
        <fullName evidence="2">Uncharacterized protein</fullName>
    </submittedName>
</protein>
<evidence type="ECO:0000313" key="2">
    <source>
        <dbReference type="EMBL" id="RXH71762.1"/>
    </source>
</evidence>
<keyword evidence="3" id="KW-1185">Reference proteome</keyword>
<feature type="compositionally biased region" description="Basic and acidic residues" evidence="1">
    <location>
        <begin position="84"/>
        <end position="102"/>
    </location>
</feature>
<dbReference type="EMBL" id="RDQH01000342">
    <property type="protein sequence ID" value="RXH71762.1"/>
    <property type="molecule type" value="Genomic_DNA"/>
</dbReference>
<proteinExistence type="predicted"/>
<feature type="compositionally biased region" description="Low complexity" evidence="1">
    <location>
        <begin position="73"/>
        <end position="82"/>
    </location>
</feature>
<evidence type="ECO:0000313" key="3">
    <source>
        <dbReference type="Proteomes" id="UP000290289"/>
    </source>
</evidence>
<gene>
    <name evidence="2" type="ORF">DVH24_025263</name>
</gene>
<dbReference type="Proteomes" id="UP000290289">
    <property type="component" value="Chromosome 16"/>
</dbReference>
<comment type="caution">
    <text evidence="2">The sequence shown here is derived from an EMBL/GenBank/DDBJ whole genome shotgun (WGS) entry which is preliminary data.</text>
</comment>